<keyword evidence="2" id="KW-1185">Reference proteome</keyword>
<organism evidence="1 2">
    <name type="scientific">Pestalotiopsis fici (strain W106-1 / CGMCC3.15140)</name>
    <dbReference type="NCBI Taxonomy" id="1229662"/>
    <lineage>
        <taxon>Eukaryota</taxon>
        <taxon>Fungi</taxon>
        <taxon>Dikarya</taxon>
        <taxon>Ascomycota</taxon>
        <taxon>Pezizomycotina</taxon>
        <taxon>Sordariomycetes</taxon>
        <taxon>Xylariomycetidae</taxon>
        <taxon>Amphisphaeriales</taxon>
        <taxon>Sporocadaceae</taxon>
        <taxon>Pestalotiopsis</taxon>
    </lineage>
</organism>
<protein>
    <submittedName>
        <fullName evidence="1">Uncharacterized protein</fullName>
    </submittedName>
</protein>
<dbReference type="OrthoDB" id="4776750at2759"/>
<dbReference type="AlphaFoldDB" id="W3WP71"/>
<dbReference type="RefSeq" id="XP_007839867.1">
    <property type="nucleotide sequence ID" value="XM_007841676.1"/>
</dbReference>
<name>W3WP71_PESFW</name>
<accession>W3WP71</accession>
<dbReference type="Proteomes" id="UP000030651">
    <property type="component" value="Unassembled WGS sequence"/>
</dbReference>
<gene>
    <name evidence="1" type="ORF">PFICI_13095</name>
</gene>
<sequence length="416" mass="47021">MVRSSFGLQWGRILWTPLVRAHRGKPSALATALPRYNSSSSSTDRQARTLKLLRRLSMPSKDSDIQDYEDYETLSVLDESIRRATIQVIGRNGLDILDRLDGSMVHEDHLIATGGLCLEAYCEYIGALSLAHAEAVVRKDRAGPRVWRWLQQPIVQDQIKSNHRNNESLLPYLAAVLVGAGHWSLLESWLVSCWRAHVTPISASSALVRNSDYNRQRKEAFLQFKWGGQFLSGAFNALLWWSPDGSADSVYTNFVRFCKDHGLDQDGARENILLEFPIVPSWVAIGKMAHKGVPASGIAFDELMEMFEILLPGNSSAWPRSSLYLVHPEVPSADPVLKLLKDVASDPNHKLYGFWGTKKWIKVAKFRQRVCFEAADRLRKQGRAADAQWVHDFMTLHWDTGFLTKNGTADPRRGRR</sequence>
<dbReference type="EMBL" id="KI912119">
    <property type="protein sequence ID" value="ETS74611.1"/>
    <property type="molecule type" value="Genomic_DNA"/>
</dbReference>
<reference evidence="2" key="1">
    <citation type="journal article" date="2015" name="BMC Genomics">
        <title>Genomic and transcriptomic analysis of the endophytic fungus Pestalotiopsis fici reveals its lifestyle and high potential for synthesis of natural products.</title>
        <authorList>
            <person name="Wang X."/>
            <person name="Zhang X."/>
            <person name="Liu L."/>
            <person name="Xiang M."/>
            <person name="Wang W."/>
            <person name="Sun X."/>
            <person name="Che Y."/>
            <person name="Guo L."/>
            <person name="Liu G."/>
            <person name="Guo L."/>
            <person name="Wang C."/>
            <person name="Yin W.B."/>
            <person name="Stadler M."/>
            <person name="Zhang X."/>
            <person name="Liu X."/>
        </authorList>
    </citation>
    <scope>NUCLEOTIDE SEQUENCE [LARGE SCALE GENOMIC DNA]</scope>
    <source>
        <strain evidence="2">W106-1 / CGMCC3.15140</strain>
    </source>
</reference>
<dbReference type="GeneID" id="19278108"/>
<dbReference type="HOGENOM" id="CLU_660738_0_0_1"/>
<dbReference type="KEGG" id="pfy:PFICI_13095"/>
<evidence type="ECO:0000313" key="1">
    <source>
        <dbReference type="EMBL" id="ETS74611.1"/>
    </source>
</evidence>
<dbReference type="InParanoid" id="W3WP71"/>
<evidence type="ECO:0000313" key="2">
    <source>
        <dbReference type="Proteomes" id="UP000030651"/>
    </source>
</evidence>
<proteinExistence type="predicted"/>